<accession>C7H1X6</accession>
<dbReference type="PATRIC" id="fig|411483.3.peg.233"/>
<dbReference type="Proteomes" id="UP000004619">
    <property type="component" value="Unassembled WGS sequence"/>
</dbReference>
<dbReference type="AlphaFoldDB" id="C7H1X6"/>
<evidence type="ECO:0000313" key="2">
    <source>
        <dbReference type="Proteomes" id="UP000004619"/>
    </source>
</evidence>
<evidence type="ECO:0000313" key="1">
    <source>
        <dbReference type="EMBL" id="EEU98045.1"/>
    </source>
</evidence>
<organism evidence="1 2">
    <name type="scientific">Faecalibacterium duncaniae (strain DSM 17677 / JCM 31915 / A2-165)</name>
    <name type="common">Faecalibacterium prausnitzii</name>
    <dbReference type="NCBI Taxonomy" id="411483"/>
    <lineage>
        <taxon>Bacteria</taxon>
        <taxon>Bacillati</taxon>
        <taxon>Bacillota</taxon>
        <taxon>Clostridia</taxon>
        <taxon>Eubacteriales</taxon>
        <taxon>Oscillospiraceae</taxon>
        <taxon>Faecalibacterium</taxon>
    </lineage>
</organism>
<comment type="caution">
    <text evidence="1">The sequence shown here is derived from an EMBL/GenBank/DDBJ whole genome shotgun (WGS) entry which is preliminary data.</text>
</comment>
<reference evidence="1" key="1">
    <citation type="submission" date="2009-08" db="EMBL/GenBank/DDBJ databases">
        <authorList>
            <person name="Weinstock G."/>
            <person name="Sodergren E."/>
            <person name="Clifton S."/>
            <person name="Fulton L."/>
            <person name="Fulton B."/>
            <person name="Courtney L."/>
            <person name="Fronick C."/>
            <person name="Harrison M."/>
            <person name="Strong C."/>
            <person name="Farmer C."/>
            <person name="Delahaunty K."/>
            <person name="Markovic C."/>
            <person name="Hall O."/>
            <person name="Minx P."/>
            <person name="Tomlinson C."/>
            <person name="Mitreva M."/>
            <person name="Nelson J."/>
            <person name="Hou S."/>
            <person name="Wollam A."/>
            <person name="Pepin K.H."/>
            <person name="Johnson M."/>
            <person name="Bhonagiri V."/>
            <person name="Nash W.E."/>
            <person name="Warren W."/>
            <person name="Chinwalla A."/>
            <person name="Mardis E.R."/>
            <person name="Wilson R.K."/>
        </authorList>
    </citation>
    <scope>NUCLEOTIDE SEQUENCE [LARGE SCALE GENOMIC DNA]</scope>
    <source>
        <strain evidence="1">A2-165</strain>
    </source>
</reference>
<dbReference type="HOGENOM" id="CLU_3310047_0_0_9"/>
<sequence length="39" mass="4291">MIHTFPILSSMVQSAVTRQSGWKFLRGPSAGVGPCCRRQ</sequence>
<proteinExistence type="predicted"/>
<dbReference type="EMBL" id="ACOP02000004">
    <property type="protein sequence ID" value="EEU98045.1"/>
    <property type="molecule type" value="Genomic_DNA"/>
</dbReference>
<gene>
    <name evidence="1" type="ORF">FAEPRAA2165_00267</name>
</gene>
<name>C7H1X6_FAED2</name>
<protein>
    <submittedName>
        <fullName evidence="1">Uncharacterized protein</fullName>
    </submittedName>
</protein>
<keyword evidence="2" id="KW-1185">Reference proteome</keyword>